<evidence type="ECO:0000256" key="2">
    <source>
        <dbReference type="SAM" id="MobiDB-lite"/>
    </source>
</evidence>
<dbReference type="PANTHER" id="PTHR28112:SF1">
    <property type="entry name" value="SRP-INDEPENDENT TARGETING PROTEIN 3"/>
    <property type="match status" value="1"/>
</dbReference>
<dbReference type="Proteomes" id="UP000626109">
    <property type="component" value="Unassembled WGS sequence"/>
</dbReference>
<reference evidence="4" key="1">
    <citation type="submission" date="2021-02" db="EMBL/GenBank/DDBJ databases">
        <authorList>
            <person name="Dougan E. K."/>
            <person name="Rhodes N."/>
            <person name="Thang M."/>
            <person name="Chan C."/>
        </authorList>
    </citation>
    <scope>NUCLEOTIDE SEQUENCE</scope>
</reference>
<dbReference type="Gene3D" id="1.10.238.10">
    <property type="entry name" value="EF-hand"/>
    <property type="match status" value="3"/>
</dbReference>
<dbReference type="InterPro" id="IPR002048">
    <property type="entry name" value="EF_hand_dom"/>
</dbReference>
<dbReference type="SMART" id="SM00054">
    <property type="entry name" value="EFh"/>
    <property type="match status" value="4"/>
</dbReference>
<dbReference type="PROSITE" id="PS00018">
    <property type="entry name" value="EF_HAND_1"/>
    <property type="match status" value="3"/>
</dbReference>
<evidence type="ECO:0000313" key="5">
    <source>
        <dbReference type="Proteomes" id="UP000626109"/>
    </source>
</evidence>
<evidence type="ECO:0000313" key="4">
    <source>
        <dbReference type="EMBL" id="CAE8739425.1"/>
    </source>
</evidence>
<dbReference type="InterPro" id="IPR012098">
    <property type="entry name" value="SND3_fun"/>
</dbReference>
<protein>
    <recommendedName>
        <fullName evidence="3">EF-hand domain-containing protein</fullName>
    </recommendedName>
</protein>
<gene>
    <name evidence="4" type="ORF">PGLA2088_LOCUS49607</name>
</gene>
<organism evidence="4 5">
    <name type="scientific">Polarella glacialis</name>
    <name type="common">Dinoflagellate</name>
    <dbReference type="NCBI Taxonomy" id="89957"/>
    <lineage>
        <taxon>Eukaryota</taxon>
        <taxon>Sar</taxon>
        <taxon>Alveolata</taxon>
        <taxon>Dinophyceae</taxon>
        <taxon>Suessiales</taxon>
        <taxon>Suessiaceae</taxon>
        <taxon>Polarella</taxon>
    </lineage>
</organism>
<proteinExistence type="predicted"/>
<dbReference type="GO" id="GO:0045047">
    <property type="term" value="P:protein targeting to ER"/>
    <property type="evidence" value="ECO:0007669"/>
    <property type="project" value="InterPro"/>
</dbReference>
<feature type="domain" description="EF-hand" evidence="3">
    <location>
        <begin position="321"/>
        <end position="356"/>
    </location>
</feature>
<dbReference type="GO" id="GO:0005509">
    <property type="term" value="F:calcium ion binding"/>
    <property type="evidence" value="ECO:0007669"/>
    <property type="project" value="InterPro"/>
</dbReference>
<dbReference type="InterPro" id="IPR011992">
    <property type="entry name" value="EF-hand-dom_pair"/>
</dbReference>
<feature type="compositionally biased region" description="Basic and acidic residues" evidence="2">
    <location>
        <begin position="48"/>
        <end position="57"/>
    </location>
</feature>
<accession>A0A813LVG9</accession>
<evidence type="ECO:0000256" key="1">
    <source>
        <dbReference type="ARBA" id="ARBA00022837"/>
    </source>
</evidence>
<keyword evidence="1" id="KW-0106">Calcium</keyword>
<dbReference type="PANTHER" id="PTHR28112">
    <property type="entry name" value="SRP-INDEPENDENT TARGETING PROTEIN 3"/>
    <property type="match status" value="1"/>
</dbReference>
<comment type="caution">
    <text evidence="4">The sequence shown here is derived from an EMBL/GenBank/DDBJ whole genome shotgun (WGS) entry which is preliminary data.</text>
</comment>
<dbReference type="GO" id="GO:0005739">
    <property type="term" value="C:mitochondrion"/>
    <property type="evidence" value="ECO:0007669"/>
    <property type="project" value="TreeGrafter"/>
</dbReference>
<sequence>MGSGASSSKYVAEKSEDELFKEAASLSTADRKAVLKALAAAETVESAAAKEMERTAMEGDSSGSEEDQLAKCMANIERLRRELNANQTERKALELPELSEVRKEEIQVEMKSRKELCKTLCAKGVAPSPTICVFNQIDLEKTRKLSDKGIARLIRGMSVALGKSFEVESQEEIMKTLSKSGSGEITMKGWCEGMAKLPKLLAALKADVDPQWGTLRSFRTPEEQLAKCMGNIERLRREMQSNQEERKALGLPELTDERKMEIEKEMRQRKIQCKNYRALGIEPSPGYCVFNQMDVEKKRKLDRDTLERMVKGLRKALGDKAEIEDLENIMSVLDSDKSGDIDELEWVNNVRKLPNLYKALDADLDKEFGVLASFRTPEDQLAKCMGNIQRLKRELSANQAERKALGLPVLTKERKVVIEDQLRSRKALCKKWRALGISPSPGYCVFNQVDVDHTKKLSREKMERVVKAPTVSIGSKSDVEDMATIMKVLDEDMSGNISEHEWMSNLEKCPKLYKALEADIDPDYGVLNSFRSPEDQLAKCMGNIQRIKRELDAHQEERKALGLPELTEERKAAIHAEFRSRKLERVLVAIKGAFGSKYSIEDLDTIMERLDKDKSGDISEHEWVLNVKACPNFYKALEEDLDPDFGVLNSFRTPEDQLAKCMGNLARLKAELDAGPADDRKVAIEAELLTRKELCKKFRAQGVKPSPGYCVFNQIDTEKKRVLTKEKVGEVVTALKAALGVEIEDVDAIMQKVDKGATGMITEHGWVLNLKDCPLFLKALEADLDPDYGILKCMPGAGMSFHPAGPPLSKTTQIAPQGVGVLVCFGKEAPRAMMSGNPMMNLIPMGLMFLLNQLDIEKRGWLPYLRILFGIVQATCCTTMFIVRNRISEQADAGGKVYVPAVKQMGVEVKPAMEQTTKEYDLAKWSEQMQQLTIGFLMLSFFHARMGYVIPLALQLYTTPLQVFESNLVKIHIRKMPAVGKLRRPFPPPSMFGMPPVESTENSQAKLEKTAKKLAAKISKKGK</sequence>
<feature type="region of interest" description="Disordered" evidence="2">
    <location>
        <begin position="46"/>
        <end position="68"/>
    </location>
</feature>
<feature type="domain" description="EF-hand" evidence="3">
    <location>
        <begin position="598"/>
        <end position="633"/>
    </location>
</feature>
<name>A0A813LVG9_POLGL</name>
<dbReference type="SUPFAM" id="SSF47473">
    <property type="entry name" value="EF-hand"/>
    <property type="match status" value="2"/>
</dbReference>
<dbReference type="AlphaFoldDB" id="A0A813LVG9"/>
<evidence type="ECO:0000259" key="3">
    <source>
        <dbReference type="PROSITE" id="PS50222"/>
    </source>
</evidence>
<dbReference type="Pfam" id="PF10032">
    <property type="entry name" value="Pho88"/>
    <property type="match status" value="1"/>
</dbReference>
<dbReference type="InterPro" id="IPR018247">
    <property type="entry name" value="EF_Hand_1_Ca_BS"/>
</dbReference>
<feature type="domain" description="EF-hand" evidence="3">
    <location>
        <begin position="477"/>
        <end position="512"/>
    </location>
</feature>
<dbReference type="PROSITE" id="PS50222">
    <property type="entry name" value="EF_HAND_2"/>
    <property type="match status" value="3"/>
</dbReference>
<dbReference type="GO" id="GO:0005783">
    <property type="term" value="C:endoplasmic reticulum"/>
    <property type="evidence" value="ECO:0007669"/>
    <property type="project" value="InterPro"/>
</dbReference>
<dbReference type="EMBL" id="CAJNNW010037105">
    <property type="protein sequence ID" value="CAE8739425.1"/>
    <property type="molecule type" value="Genomic_DNA"/>
</dbReference>